<keyword evidence="2" id="KW-0677">Repeat</keyword>
<keyword evidence="6" id="KW-1185">Reference proteome</keyword>
<gene>
    <name evidence="5" type="ORF">LUZ62_065701</name>
</gene>
<dbReference type="Pfam" id="PF01535">
    <property type="entry name" value="PPR"/>
    <property type="match status" value="2"/>
</dbReference>
<evidence type="ECO:0000256" key="1">
    <source>
        <dbReference type="ARBA" id="ARBA00007626"/>
    </source>
</evidence>
<comment type="similarity">
    <text evidence="1">Belongs to the PPR family. P subfamily.</text>
</comment>
<dbReference type="Gene3D" id="1.25.40.10">
    <property type="entry name" value="Tetratricopeptide repeat domain"/>
    <property type="match status" value="2"/>
</dbReference>
<accession>A0AAV8ELN3</accession>
<dbReference type="EMBL" id="JAMFTS010000003">
    <property type="protein sequence ID" value="KAJ4781444.1"/>
    <property type="molecule type" value="Genomic_DNA"/>
</dbReference>
<dbReference type="PANTHER" id="PTHR47447:SF15">
    <property type="entry name" value="OS02G0120000 PROTEIN"/>
    <property type="match status" value="1"/>
</dbReference>
<dbReference type="PROSITE" id="PS50828">
    <property type="entry name" value="SMR"/>
    <property type="match status" value="1"/>
</dbReference>
<evidence type="ECO:0000256" key="3">
    <source>
        <dbReference type="ARBA" id="ARBA00022946"/>
    </source>
</evidence>
<evidence type="ECO:0000313" key="5">
    <source>
        <dbReference type="EMBL" id="KAJ4781444.1"/>
    </source>
</evidence>
<evidence type="ECO:0000259" key="4">
    <source>
        <dbReference type="PROSITE" id="PS50828"/>
    </source>
</evidence>
<dbReference type="InterPro" id="IPR002625">
    <property type="entry name" value="Smr_dom"/>
</dbReference>
<dbReference type="Proteomes" id="UP001140206">
    <property type="component" value="Chromosome 3"/>
</dbReference>
<dbReference type="InterPro" id="IPR011990">
    <property type="entry name" value="TPR-like_helical_dom_sf"/>
</dbReference>
<reference evidence="5" key="1">
    <citation type="submission" date="2022-08" db="EMBL/GenBank/DDBJ databases">
        <authorList>
            <person name="Marques A."/>
        </authorList>
    </citation>
    <scope>NUCLEOTIDE SEQUENCE</scope>
    <source>
        <strain evidence="5">RhyPub2mFocal</strain>
        <tissue evidence="5">Leaves</tissue>
    </source>
</reference>
<protein>
    <recommendedName>
        <fullName evidence="4">Smr domain-containing protein</fullName>
    </recommendedName>
</protein>
<dbReference type="SUPFAM" id="SSF160443">
    <property type="entry name" value="SMR domain-like"/>
    <property type="match status" value="1"/>
</dbReference>
<dbReference type="SMART" id="SM00463">
    <property type="entry name" value="SMR"/>
    <property type="match status" value="1"/>
</dbReference>
<proteinExistence type="inferred from homology"/>
<dbReference type="Gene3D" id="3.30.1370.110">
    <property type="match status" value="1"/>
</dbReference>
<dbReference type="AlphaFoldDB" id="A0AAV8ELN3"/>
<dbReference type="InterPro" id="IPR036063">
    <property type="entry name" value="Smr_dom_sf"/>
</dbReference>
<dbReference type="PANTHER" id="PTHR47447">
    <property type="entry name" value="OS03G0856100 PROTEIN"/>
    <property type="match status" value="1"/>
</dbReference>
<feature type="domain" description="Smr" evidence="4">
    <location>
        <begin position="340"/>
        <end position="425"/>
    </location>
</feature>
<organism evidence="5 6">
    <name type="scientific">Rhynchospora pubera</name>
    <dbReference type="NCBI Taxonomy" id="906938"/>
    <lineage>
        <taxon>Eukaryota</taxon>
        <taxon>Viridiplantae</taxon>
        <taxon>Streptophyta</taxon>
        <taxon>Embryophyta</taxon>
        <taxon>Tracheophyta</taxon>
        <taxon>Spermatophyta</taxon>
        <taxon>Magnoliopsida</taxon>
        <taxon>Liliopsida</taxon>
        <taxon>Poales</taxon>
        <taxon>Cyperaceae</taxon>
        <taxon>Cyperoideae</taxon>
        <taxon>Rhynchosporeae</taxon>
        <taxon>Rhynchospora</taxon>
    </lineage>
</organism>
<evidence type="ECO:0000256" key="2">
    <source>
        <dbReference type="ARBA" id="ARBA00022737"/>
    </source>
</evidence>
<evidence type="ECO:0000313" key="6">
    <source>
        <dbReference type="Proteomes" id="UP001140206"/>
    </source>
</evidence>
<name>A0AAV8ELN3_9POAL</name>
<keyword evidence="3" id="KW-0809">Transit peptide</keyword>
<comment type="caution">
    <text evidence="5">The sequence shown here is derived from an EMBL/GenBank/DDBJ whole genome shotgun (WGS) entry which is preliminary data.</text>
</comment>
<sequence length="446" mass="49347">MLASLSSAKPQLTAPRCAVSRSGGSVKSARRLLSSLDAAPNGAATEALVKKFVAGSSKSTSLGALSFLLSISSPFAIPVYSRVSKTNWFRWNPKTTASIVTLLELQNESMEAEILVADSISRLSKSSKDLSIFYSNLIESLSNHGLTQRANEVYTKLQSVPLSGRRSFELAIKSLCLMGKPTEAESKLKEMILLGYHPSRFEFALVAQSYGKLGSFSEIKQVVRLMEESEMEIDTVCANVVLSCYADHEELTLMVSWLQRMTELGIPFSLRTYNSTLNSCRNILQMIDEIEFLPLSLRGLIEKIQNDCAPDQNEALVVKELINSSVLAETVHWSESEVKLDLHGFRAVSAYVILLQWIEEMRSRFGMEGPAFPGEVSVVCGIGKHSVSGKSTVRSLVSKILSRMDAPLRLDRKNMGRFVGRGKAVKDWISHYIFIFLLKSWPTSIG</sequence>
<dbReference type="InterPro" id="IPR002885">
    <property type="entry name" value="PPR_rpt"/>
</dbReference>